<dbReference type="AlphaFoldDB" id="A0A2S5Y943"/>
<organism evidence="3 4">
    <name type="scientific">Rathayibacter toxicus</name>
    <dbReference type="NCBI Taxonomy" id="145458"/>
    <lineage>
        <taxon>Bacteria</taxon>
        <taxon>Bacillati</taxon>
        <taxon>Actinomycetota</taxon>
        <taxon>Actinomycetes</taxon>
        <taxon>Micrococcales</taxon>
        <taxon>Microbacteriaceae</taxon>
        <taxon>Rathayibacter</taxon>
    </lineage>
</organism>
<dbReference type="InterPro" id="IPR050272">
    <property type="entry name" value="Isochorismatase-like_hydrls"/>
</dbReference>
<dbReference type="CDD" id="cd00431">
    <property type="entry name" value="cysteine_hydrolases"/>
    <property type="match status" value="1"/>
</dbReference>
<dbReference type="InterPro" id="IPR000868">
    <property type="entry name" value="Isochorismatase-like_dom"/>
</dbReference>
<keyword evidence="1 3" id="KW-0378">Hydrolase</keyword>
<comment type="caution">
    <text evidence="3">The sequence shown here is derived from an EMBL/GenBank/DDBJ whole genome shotgun (WGS) entry which is preliminary data.</text>
</comment>
<name>A0A2S5Y943_9MICO</name>
<dbReference type="Pfam" id="PF00857">
    <property type="entry name" value="Isochorismatase"/>
    <property type="match status" value="1"/>
</dbReference>
<feature type="domain" description="Isochorismatase-like" evidence="2">
    <location>
        <begin position="38"/>
        <end position="199"/>
    </location>
</feature>
<evidence type="ECO:0000313" key="3">
    <source>
        <dbReference type="EMBL" id="PPI16431.1"/>
    </source>
</evidence>
<dbReference type="OrthoDB" id="4426059at2"/>
<reference evidence="3 4" key="1">
    <citation type="submission" date="2018-02" db="EMBL/GenBank/DDBJ databases">
        <title>Bacteriophage NCPPB3778 and a type I-E CRISPR drive the evolution of the US Biological Select Agent, Rathayibacter toxicus.</title>
        <authorList>
            <person name="Davis E.W.II."/>
            <person name="Tabima J.F."/>
            <person name="Weisberg A.J."/>
            <person name="Lopes L.D."/>
            <person name="Wiseman M.S."/>
            <person name="Wiseman M.S."/>
            <person name="Pupko T."/>
            <person name="Belcher M.S."/>
            <person name="Sechler A.J."/>
            <person name="Tancos M.A."/>
            <person name="Schroeder B.K."/>
            <person name="Murray T.D."/>
            <person name="Luster D.G."/>
            <person name="Schneider W.L."/>
            <person name="Rogers E."/>
            <person name="Andreote F.D."/>
            <person name="Grunwald N.J."/>
            <person name="Putnam M.L."/>
            <person name="Chang J.H."/>
        </authorList>
    </citation>
    <scope>NUCLEOTIDE SEQUENCE [LARGE SCALE GENOMIC DNA]</scope>
    <source>
        <strain evidence="3 4">FH99</strain>
    </source>
</reference>
<dbReference type="EMBL" id="PSWU01000004">
    <property type="protein sequence ID" value="PPI16431.1"/>
    <property type="molecule type" value="Genomic_DNA"/>
</dbReference>
<accession>A0A2S5Y943</accession>
<dbReference type="InterPro" id="IPR036380">
    <property type="entry name" value="Isochorismatase-like_sf"/>
</dbReference>
<evidence type="ECO:0000259" key="2">
    <source>
        <dbReference type="Pfam" id="PF00857"/>
    </source>
</evidence>
<dbReference type="Gene3D" id="3.40.50.850">
    <property type="entry name" value="Isochorismatase-like"/>
    <property type="match status" value="1"/>
</dbReference>
<evidence type="ECO:0000256" key="1">
    <source>
        <dbReference type="ARBA" id="ARBA00022801"/>
    </source>
</evidence>
<dbReference type="PANTHER" id="PTHR43540:SF6">
    <property type="entry name" value="ISOCHORISMATASE-LIKE DOMAIN-CONTAINING PROTEIN"/>
    <property type="match status" value="1"/>
</dbReference>
<dbReference type="PANTHER" id="PTHR43540">
    <property type="entry name" value="PEROXYUREIDOACRYLATE/UREIDOACRYLATE AMIDOHYDROLASE-RELATED"/>
    <property type="match status" value="1"/>
</dbReference>
<protein>
    <submittedName>
        <fullName evidence="3">Cysteine hydrolase</fullName>
    </submittedName>
</protein>
<proteinExistence type="predicted"/>
<dbReference type="GO" id="GO:0016787">
    <property type="term" value="F:hydrolase activity"/>
    <property type="evidence" value="ECO:0007669"/>
    <property type="project" value="UniProtKB-KW"/>
</dbReference>
<gene>
    <name evidence="3" type="ORF">C5C51_03260</name>
</gene>
<dbReference type="Proteomes" id="UP000237966">
    <property type="component" value="Unassembled WGS sequence"/>
</dbReference>
<dbReference type="SUPFAM" id="SSF52499">
    <property type="entry name" value="Isochorismatase-like hydrolases"/>
    <property type="match status" value="1"/>
</dbReference>
<evidence type="ECO:0000313" key="4">
    <source>
        <dbReference type="Proteomes" id="UP000237966"/>
    </source>
</evidence>
<sequence>MGLLEPRCAGDAGDRIRRSAPLLASDRPAPGSAAVSVLAAIDVQRVFADADSPWFSDGWERAVEGTRRLIPHFGERVVTTRFIAPEQPAGAWSDYYRDWPFALVPASDRLYDLVPGLEGHRTISTTTFGKWGPELDDALDEDRELVLTGVATDCCVLSTALSAADAGIRVRVVVDACAGSSDQAHRRALDVMALYAPLIELTSVDAVLAQRHASG</sequence>